<evidence type="ECO:0000256" key="1">
    <source>
        <dbReference type="ARBA" id="ARBA00005801"/>
    </source>
</evidence>
<feature type="domain" description="Prepilin type IV endopeptidase peptidase" evidence="4">
    <location>
        <begin position="36"/>
        <end position="147"/>
    </location>
</feature>
<dbReference type="InterPro" id="IPR050882">
    <property type="entry name" value="Prepilin_peptidase/N-MTase"/>
</dbReference>
<keyword evidence="6" id="KW-1185">Reference proteome</keyword>
<evidence type="ECO:0000259" key="4">
    <source>
        <dbReference type="Pfam" id="PF01478"/>
    </source>
</evidence>
<accession>A0ABR5SDX7</accession>
<dbReference type="InterPro" id="IPR000045">
    <property type="entry name" value="Prepilin_IV_endopep_pep"/>
</dbReference>
<feature type="transmembrane region" description="Helical" evidence="3">
    <location>
        <begin position="164"/>
        <end position="186"/>
    </location>
</feature>
<feature type="transmembrane region" description="Helical" evidence="3">
    <location>
        <begin position="86"/>
        <end position="106"/>
    </location>
</feature>
<protein>
    <submittedName>
        <fullName evidence="5">Peptidase A24</fullName>
    </submittedName>
</protein>
<keyword evidence="3" id="KW-0812">Transmembrane</keyword>
<comment type="caution">
    <text evidence="5">The sequence shown here is derived from an EMBL/GenBank/DDBJ whole genome shotgun (WGS) entry which is preliminary data.</text>
</comment>
<sequence>MHISLRYPAVELLNGILYVLVYAKFGITAYSIYYMMFISALIVITFIDIDYQIIPDVITLPGMMLGLVGSIFILPEPHLYGRLMGISGSLAGLFTGGLIFYLIAVVSRGGMGGGDIKLMAMAGATFGWKSILLTIFIGSFAGSIYGISLMIFKGKGRKAKIPFGPFLSLGAAVSLFYGREIIAYYLNL</sequence>
<dbReference type="Gene3D" id="1.20.120.1220">
    <property type="match status" value="1"/>
</dbReference>
<gene>
    <name evidence="5" type="primary">comC</name>
    <name evidence="5" type="ORF">ASN18_2122</name>
</gene>
<dbReference type="PRINTS" id="PR00864">
    <property type="entry name" value="PREPILNPTASE"/>
</dbReference>
<evidence type="ECO:0000313" key="5">
    <source>
        <dbReference type="EMBL" id="KWT83950.1"/>
    </source>
</evidence>
<dbReference type="PANTHER" id="PTHR30487:SF0">
    <property type="entry name" value="PREPILIN LEADER PEPTIDASE_N-METHYLTRANSFERASE-RELATED"/>
    <property type="match status" value="1"/>
</dbReference>
<evidence type="ECO:0000313" key="6">
    <source>
        <dbReference type="Proteomes" id="UP000060487"/>
    </source>
</evidence>
<feature type="transmembrane region" description="Helical" evidence="3">
    <location>
        <begin position="30"/>
        <end position="47"/>
    </location>
</feature>
<feature type="transmembrane region" description="Helical" evidence="3">
    <location>
        <begin position="126"/>
        <end position="152"/>
    </location>
</feature>
<feature type="transmembrane region" description="Helical" evidence="3">
    <location>
        <begin position="53"/>
        <end position="74"/>
    </location>
</feature>
<dbReference type="Proteomes" id="UP000060487">
    <property type="component" value="Unassembled WGS sequence"/>
</dbReference>
<keyword evidence="3" id="KW-1133">Transmembrane helix</keyword>
<organism evidence="5 6">
    <name type="scientific">Candidatus Magnetominusculus xianensis</name>
    <dbReference type="NCBI Taxonomy" id="1748249"/>
    <lineage>
        <taxon>Bacteria</taxon>
        <taxon>Pseudomonadati</taxon>
        <taxon>Nitrospirota</taxon>
        <taxon>Nitrospiria</taxon>
        <taxon>Nitrospirales</taxon>
        <taxon>Nitrospiraceae</taxon>
        <taxon>Candidatus Magnetominusculus</taxon>
    </lineage>
</organism>
<comment type="similarity">
    <text evidence="1 2">Belongs to the peptidase A24 family.</text>
</comment>
<evidence type="ECO:0000256" key="3">
    <source>
        <dbReference type="SAM" id="Phobius"/>
    </source>
</evidence>
<dbReference type="PANTHER" id="PTHR30487">
    <property type="entry name" value="TYPE 4 PREPILIN-LIKE PROTEINS LEADER PEPTIDE-PROCESSING ENZYME"/>
    <property type="match status" value="1"/>
</dbReference>
<keyword evidence="3" id="KW-0472">Membrane</keyword>
<dbReference type="Pfam" id="PF01478">
    <property type="entry name" value="Peptidase_A24"/>
    <property type="match status" value="1"/>
</dbReference>
<evidence type="ECO:0000256" key="2">
    <source>
        <dbReference type="RuleBase" id="RU003793"/>
    </source>
</evidence>
<proteinExistence type="inferred from homology"/>
<name>A0ABR5SDX7_9BACT</name>
<reference evidence="5 6" key="1">
    <citation type="submission" date="2015-11" db="EMBL/GenBank/DDBJ databases">
        <authorList>
            <person name="Lin W."/>
        </authorList>
    </citation>
    <scope>NUCLEOTIDE SEQUENCE [LARGE SCALE GENOMIC DNA]</scope>
    <source>
        <strain evidence="5 6">HCH-1</strain>
    </source>
</reference>
<dbReference type="EMBL" id="LNQR01000073">
    <property type="protein sequence ID" value="KWT83950.1"/>
    <property type="molecule type" value="Genomic_DNA"/>
</dbReference>
<dbReference type="InterPro" id="IPR014032">
    <property type="entry name" value="Peptidase_A24A_bac"/>
</dbReference>